<dbReference type="InterPro" id="IPR002575">
    <property type="entry name" value="Aminoglycoside_PTrfase"/>
</dbReference>
<keyword evidence="3" id="KW-1185">Reference proteome</keyword>
<organism evidence="2 3">
    <name type="scientific">Penicillium olsonii</name>
    <dbReference type="NCBI Taxonomy" id="99116"/>
    <lineage>
        <taxon>Eukaryota</taxon>
        <taxon>Fungi</taxon>
        <taxon>Dikarya</taxon>
        <taxon>Ascomycota</taxon>
        <taxon>Pezizomycotina</taxon>
        <taxon>Eurotiomycetes</taxon>
        <taxon>Eurotiomycetidae</taxon>
        <taxon>Eurotiales</taxon>
        <taxon>Aspergillaceae</taxon>
        <taxon>Penicillium</taxon>
    </lineage>
</organism>
<evidence type="ECO:0000259" key="1">
    <source>
        <dbReference type="Pfam" id="PF01636"/>
    </source>
</evidence>
<protein>
    <recommendedName>
        <fullName evidence="1">Aminoglycoside phosphotransferase domain-containing protein</fullName>
    </recommendedName>
</protein>
<dbReference type="Gene3D" id="3.90.1200.10">
    <property type="match status" value="1"/>
</dbReference>
<accession>A0A9W4HBY1</accession>
<evidence type="ECO:0000313" key="3">
    <source>
        <dbReference type="Proteomes" id="UP001153618"/>
    </source>
</evidence>
<dbReference type="Pfam" id="PF01636">
    <property type="entry name" value="APH"/>
    <property type="match status" value="1"/>
</dbReference>
<dbReference type="PANTHER" id="PTHR21310">
    <property type="entry name" value="AMINOGLYCOSIDE PHOSPHOTRANSFERASE-RELATED-RELATED"/>
    <property type="match status" value="1"/>
</dbReference>
<dbReference type="AlphaFoldDB" id="A0A9W4HBY1"/>
<dbReference type="InterPro" id="IPR011009">
    <property type="entry name" value="Kinase-like_dom_sf"/>
</dbReference>
<comment type="caution">
    <text evidence="2">The sequence shown here is derived from an EMBL/GenBank/DDBJ whole genome shotgun (WGS) entry which is preliminary data.</text>
</comment>
<dbReference type="Proteomes" id="UP001153618">
    <property type="component" value="Unassembled WGS sequence"/>
</dbReference>
<name>A0A9W4HBY1_PENOL</name>
<dbReference type="SUPFAM" id="SSF56112">
    <property type="entry name" value="Protein kinase-like (PK-like)"/>
    <property type="match status" value="1"/>
</dbReference>
<evidence type="ECO:0000313" key="2">
    <source>
        <dbReference type="EMBL" id="CAG7961122.1"/>
    </source>
</evidence>
<dbReference type="InterPro" id="IPR051678">
    <property type="entry name" value="AGP_Transferase"/>
</dbReference>
<dbReference type="OrthoDB" id="8300194at2759"/>
<feature type="domain" description="Aminoglycoside phosphotransferase" evidence="1">
    <location>
        <begin position="36"/>
        <end position="224"/>
    </location>
</feature>
<reference evidence="2" key="1">
    <citation type="submission" date="2021-07" db="EMBL/GenBank/DDBJ databases">
        <authorList>
            <person name="Branca A.L. A."/>
        </authorList>
    </citation>
    <scope>NUCLEOTIDE SEQUENCE</scope>
</reference>
<dbReference type="EMBL" id="CAJVOS010000008">
    <property type="protein sequence ID" value="CAG7961122.1"/>
    <property type="molecule type" value="Genomic_DNA"/>
</dbReference>
<dbReference type="CDD" id="cd05120">
    <property type="entry name" value="APH_ChoK_like"/>
    <property type="match status" value="1"/>
</dbReference>
<gene>
    <name evidence="2" type="ORF">POLS_LOCUS756</name>
</gene>
<sequence>MKTLDDQERTTLHSLCGRTIVKVGDNLVVKSGDIRAHEAETLRFIAANTTIPVPKVHDVQWEDGKAVAIVMDYIPGKRLDEAWGTLNSDQKLSIASELHSFINQLRELKGSYIGAINRGKAIIGHIASIEGGPFDSEQHFNEFILGDIIPSAPAMLRHHAKFALMNDHEIVFTHADFSPRNILVEEGRVTAIIDWEYAGWYPEHWEYMQALQRLKPMPDWPEYLSLILPPRYEREYIGMSFLTCLLTH</sequence>
<proteinExistence type="predicted"/>
<dbReference type="PANTHER" id="PTHR21310:SF58">
    <property type="entry name" value="AMINOGLYCOSIDE PHOSPHOTRANSFERASE DOMAIN-CONTAINING PROTEIN"/>
    <property type="match status" value="1"/>
</dbReference>